<evidence type="ECO:0000256" key="3">
    <source>
        <dbReference type="ARBA" id="ARBA00022833"/>
    </source>
</evidence>
<dbReference type="InterPro" id="IPR051711">
    <property type="entry name" value="Stress_Response_Reg"/>
</dbReference>
<organism evidence="10 11">
    <name type="scientific">Lachancea quebecensis</name>
    <dbReference type="NCBI Taxonomy" id="1654605"/>
    <lineage>
        <taxon>Eukaryota</taxon>
        <taxon>Fungi</taxon>
        <taxon>Dikarya</taxon>
        <taxon>Ascomycota</taxon>
        <taxon>Saccharomycotina</taxon>
        <taxon>Saccharomycetes</taxon>
        <taxon>Saccharomycetales</taxon>
        <taxon>Saccharomycetaceae</taxon>
        <taxon>Lachancea</taxon>
    </lineage>
</organism>
<dbReference type="GO" id="GO:0006351">
    <property type="term" value="P:DNA-templated transcription"/>
    <property type="evidence" value="ECO:0007669"/>
    <property type="project" value="InterPro"/>
</dbReference>
<gene>
    <name evidence="10" type="ORF">LAQU0_S13e00298g</name>
</gene>
<proteinExistence type="predicted"/>
<dbReference type="GO" id="GO:0005634">
    <property type="term" value="C:nucleus"/>
    <property type="evidence" value="ECO:0007669"/>
    <property type="project" value="UniProtKB-SubCell"/>
</dbReference>
<evidence type="ECO:0000256" key="1">
    <source>
        <dbReference type="ARBA" id="ARBA00004123"/>
    </source>
</evidence>
<keyword evidence="3" id="KW-0862">Zinc</keyword>
<evidence type="ECO:0000256" key="7">
    <source>
        <dbReference type="ARBA" id="ARBA00023242"/>
    </source>
</evidence>
<feature type="domain" description="Zn(2)-C6 fungal-type" evidence="9">
    <location>
        <begin position="14"/>
        <end position="43"/>
    </location>
</feature>
<evidence type="ECO:0000313" key="11">
    <source>
        <dbReference type="Proteomes" id="UP000236544"/>
    </source>
</evidence>
<keyword evidence="4" id="KW-0805">Transcription regulation</keyword>
<keyword evidence="2" id="KW-0479">Metal-binding</keyword>
<dbReference type="AlphaFoldDB" id="A0A0N7MM32"/>
<dbReference type="GO" id="GO:0008270">
    <property type="term" value="F:zinc ion binding"/>
    <property type="evidence" value="ECO:0007669"/>
    <property type="project" value="InterPro"/>
</dbReference>
<sequence length="785" mass="87585">MSDLQSKRRRVTRACDECRKKKVKCDGQQPCIHCTVYSYECTYNQPSKRVATASASTAAAAAAALTPPYGVSQPSRAKPHKALRDAKVQLSKYKMLFGRLFPQMPPIEQVDVASFANAFQGYVASNEGFQNAAKNSHVTLPASSASGAGSPATASATPEGSVGADAIEGIDGSIQSHEGREIKIILPPKPVALHFIQVTWEQCCVLFRFYHRPSFIASLDELYETDPHDYTHEQMHFLPLCYAVMAVGALFSKSMQSTGTPSDTASPGKFMQDEGYKYFVAARKLIDITNARDLNSIQAIVMLFIFLQCSARLSTCYTYIGVAMRNALREGMHRNLNADTHGYSPIEIEMRKRLFYTIYKMDVYVNTMLGLPRSVSQRDFDQALPAELTDEFITKDGLHFEKQGNVLSSAGIANQHTKLIMILDNIVAELYPVKKTNNLISHDVVTQLELKLRQWLDNLPPELAPGSNDIPPKYERANQLLHLSFLQVQVILYRPFIHYLSATVPTKAADSLSIRRARNCISVARTVVKLAKKMMEKKTLTGSYWFSIYNIFFSVAGLIFYLHEVTPADEAGEVEYSEIQKDAELGKGVLLYLKDTSMAANRTYNLLNMLFEKFNSKTIKWSQVKQGEFKTSVPENAGQAPVKSPPVNMDNEPSTYNLDPGNMDLLAFENPQDATLQSTSTISGVNTMNTINTSSMLMNKDFFGVNDSLEMDKFFNLSENGSLDDKTAPLQPSEIQLKEEYDVPSEQNMSESYVPGAFDQLDVQLFGRYLPPYMSQQNDSPKFGS</sequence>
<dbReference type="OrthoDB" id="422427at2759"/>
<dbReference type="InterPro" id="IPR036864">
    <property type="entry name" value="Zn2-C6_fun-type_DNA-bd_sf"/>
</dbReference>
<dbReference type="GO" id="GO:0045944">
    <property type="term" value="P:positive regulation of transcription by RNA polymerase II"/>
    <property type="evidence" value="ECO:0007669"/>
    <property type="project" value="TreeGrafter"/>
</dbReference>
<dbReference type="PROSITE" id="PS50048">
    <property type="entry name" value="ZN2_CY6_FUNGAL_2"/>
    <property type="match status" value="1"/>
</dbReference>
<dbReference type="CDD" id="cd00067">
    <property type="entry name" value="GAL4"/>
    <property type="match status" value="1"/>
</dbReference>
<dbReference type="PROSITE" id="PS00463">
    <property type="entry name" value="ZN2_CY6_FUNGAL_1"/>
    <property type="match status" value="1"/>
</dbReference>
<evidence type="ECO:0000256" key="2">
    <source>
        <dbReference type="ARBA" id="ARBA00022723"/>
    </source>
</evidence>
<keyword evidence="7" id="KW-0539">Nucleus</keyword>
<dbReference type="Proteomes" id="UP000236544">
    <property type="component" value="Unassembled WGS sequence"/>
</dbReference>
<feature type="region of interest" description="Disordered" evidence="8">
    <location>
        <begin position="140"/>
        <end position="166"/>
    </location>
</feature>
<dbReference type="PANTHER" id="PTHR47540">
    <property type="entry name" value="THIAMINE REPRESSIBLE GENES REGULATORY PROTEIN THI5"/>
    <property type="match status" value="1"/>
</dbReference>
<dbReference type="SMART" id="SM00066">
    <property type="entry name" value="GAL4"/>
    <property type="match status" value="1"/>
</dbReference>
<reference evidence="11" key="1">
    <citation type="submission" date="2015-10" db="EMBL/GenBank/DDBJ databases">
        <authorList>
            <person name="Devillers H."/>
        </authorList>
    </citation>
    <scope>NUCLEOTIDE SEQUENCE [LARGE SCALE GENOMIC DNA]</scope>
</reference>
<keyword evidence="11" id="KW-1185">Reference proteome</keyword>
<dbReference type="EMBL" id="LN890566">
    <property type="protein sequence ID" value="CUS23966.1"/>
    <property type="molecule type" value="Genomic_DNA"/>
</dbReference>
<dbReference type="Pfam" id="PF00172">
    <property type="entry name" value="Zn_clus"/>
    <property type="match status" value="1"/>
</dbReference>
<protein>
    <submittedName>
        <fullName evidence="10">LAQU0S13e00298g1_1</fullName>
    </submittedName>
</protein>
<dbReference type="InterPro" id="IPR007219">
    <property type="entry name" value="XnlR_reg_dom"/>
</dbReference>
<dbReference type="Pfam" id="PF04082">
    <property type="entry name" value="Fungal_trans"/>
    <property type="match status" value="1"/>
</dbReference>
<evidence type="ECO:0000313" key="10">
    <source>
        <dbReference type="EMBL" id="CUS23966.1"/>
    </source>
</evidence>
<dbReference type="PANTHER" id="PTHR47540:SF1">
    <property type="entry name" value="ACTIVATOR OF STRESS GENES 1-RELATED"/>
    <property type="match status" value="1"/>
</dbReference>
<accession>A0A0N7MM32</accession>
<evidence type="ECO:0000256" key="4">
    <source>
        <dbReference type="ARBA" id="ARBA00023015"/>
    </source>
</evidence>
<dbReference type="Gene3D" id="4.10.240.10">
    <property type="entry name" value="Zn(2)-C6 fungal-type DNA-binding domain"/>
    <property type="match status" value="1"/>
</dbReference>
<evidence type="ECO:0000256" key="6">
    <source>
        <dbReference type="ARBA" id="ARBA00023163"/>
    </source>
</evidence>
<dbReference type="GO" id="GO:0000981">
    <property type="term" value="F:DNA-binding transcription factor activity, RNA polymerase II-specific"/>
    <property type="evidence" value="ECO:0007669"/>
    <property type="project" value="InterPro"/>
</dbReference>
<dbReference type="CDD" id="cd12148">
    <property type="entry name" value="fungal_TF_MHR"/>
    <property type="match status" value="1"/>
</dbReference>
<name>A0A0N7MM32_9SACH</name>
<evidence type="ECO:0000259" key="9">
    <source>
        <dbReference type="PROSITE" id="PS50048"/>
    </source>
</evidence>
<feature type="compositionally biased region" description="Low complexity" evidence="8">
    <location>
        <begin position="141"/>
        <end position="158"/>
    </location>
</feature>
<dbReference type="GO" id="GO:0043565">
    <property type="term" value="F:sequence-specific DNA binding"/>
    <property type="evidence" value="ECO:0007669"/>
    <property type="project" value="TreeGrafter"/>
</dbReference>
<dbReference type="SMART" id="SM00906">
    <property type="entry name" value="Fungal_trans"/>
    <property type="match status" value="1"/>
</dbReference>
<dbReference type="SUPFAM" id="SSF57701">
    <property type="entry name" value="Zn2/Cys6 DNA-binding domain"/>
    <property type="match status" value="1"/>
</dbReference>
<keyword evidence="6" id="KW-0804">Transcription</keyword>
<comment type="subcellular location">
    <subcellularLocation>
        <location evidence="1">Nucleus</location>
    </subcellularLocation>
</comment>
<evidence type="ECO:0000256" key="5">
    <source>
        <dbReference type="ARBA" id="ARBA00023125"/>
    </source>
</evidence>
<evidence type="ECO:0000256" key="8">
    <source>
        <dbReference type="SAM" id="MobiDB-lite"/>
    </source>
</evidence>
<keyword evidence="5" id="KW-0238">DNA-binding</keyword>
<dbReference type="InterPro" id="IPR001138">
    <property type="entry name" value="Zn2Cys6_DnaBD"/>
</dbReference>